<keyword evidence="6" id="KW-1185">Reference proteome</keyword>
<dbReference type="PANTHER" id="PTHR30146">
    <property type="entry name" value="LACI-RELATED TRANSCRIPTIONAL REPRESSOR"/>
    <property type="match status" value="1"/>
</dbReference>
<dbReference type="PANTHER" id="PTHR30146:SF153">
    <property type="entry name" value="LACTOSE OPERON REPRESSOR"/>
    <property type="match status" value="1"/>
</dbReference>
<dbReference type="CDD" id="cd06267">
    <property type="entry name" value="PBP1_LacI_sugar_binding-like"/>
    <property type="match status" value="1"/>
</dbReference>
<organism evidence="5 6">
    <name type="scientific">Actinomadura montaniterrae</name>
    <dbReference type="NCBI Taxonomy" id="1803903"/>
    <lineage>
        <taxon>Bacteria</taxon>
        <taxon>Bacillati</taxon>
        <taxon>Actinomycetota</taxon>
        <taxon>Actinomycetes</taxon>
        <taxon>Streptosporangiales</taxon>
        <taxon>Thermomonosporaceae</taxon>
        <taxon>Actinomadura</taxon>
    </lineage>
</organism>
<keyword evidence="3" id="KW-0804">Transcription</keyword>
<dbReference type="Proteomes" id="UP000483004">
    <property type="component" value="Unassembled WGS sequence"/>
</dbReference>
<dbReference type="CDD" id="cd01392">
    <property type="entry name" value="HTH_LacI"/>
    <property type="match status" value="1"/>
</dbReference>
<dbReference type="Gene3D" id="3.40.50.2300">
    <property type="match status" value="2"/>
</dbReference>
<keyword evidence="1" id="KW-0805">Transcription regulation</keyword>
<dbReference type="InterPro" id="IPR000843">
    <property type="entry name" value="HTH_LacI"/>
</dbReference>
<dbReference type="Pfam" id="PF13377">
    <property type="entry name" value="Peripla_BP_3"/>
    <property type="match status" value="1"/>
</dbReference>
<dbReference type="SUPFAM" id="SSF47413">
    <property type="entry name" value="lambda repressor-like DNA-binding domains"/>
    <property type="match status" value="1"/>
</dbReference>
<evidence type="ECO:0000313" key="6">
    <source>
        <dbReference type="Proteomes" id="UP000483004"/>
    </source>
</evidence>
<dbReference type="EMBL" id="WBMR01000001">
    <property type="protein sequence ID" value="KAB2390314.1"/>
    <property type="molecule type" value="Genomic_DNA"/>
</dbReference>
<sequence length="341" mass="36365">MEEPTPRTGRAPTSVDVARLAGVSQATVSYVLNDAPGMRITEATRAKVREAAASLGYVPHASARTLRSGRSDIVLMPLPRAGMGALAAAHLDALGEELRRLGYKVVLYGDDRGKGIGAARDWAQWRPSAILVEAGRLTRAAVRQLHDTGIPTVVALGDAPSPLVPTFVFDNEAIGARAAEHLAERGRSSIAVLMPREKGLEVYSRPRLAGVSRVAAAHGIDVQPVDLGFDEEEAGGLVARWAADPHRPDAVFAYNDDYAMLIMRALEDAGLRVPGDVAVVGADDLPLAALLRPRLTSVRVMAGPTAADVAERIDAMVRDRSRDPSIVFELVRAEIVVRESS</sequence>
<dbReference type="InterPro" id="IPR046335">
    <property type="entry name" value="LacI/GalR-like_sensor"/>
</dbReference>
<dbReference type="InterPro" id="IPR028082">
    <property type="entry name" value="Peripla_BP_I"/>
</dbReference>
<dbReference type="Pfam" id="PF00356">
    <property type="entry name" value="LacI"/>
    <property type="match status" value="1"/>
</dbReference>
<dbReference type="GO" id="GO:0003700">
    <property type="term" value="F:DNA-binding transcription factor activity"/>
    <property type="evidence" value="ECO:0007669"/>
    <property type="project" value="TreeGrafter"/>
</dbReference>
<dbReference type="InterPro" id="IPR010982">
    <property type="entry name" value="Lambda_DNA-bd_dom_sf"/>
</dbReference>
<evidence type="ECO:0000256" key="2">
    <source>
        <dbReference type="ARBA" id="ARBA00023125"/>
    </source>
</evidence>
<evidence type="ECO:0000313" key="5">
    <source>
        <dbReference type="EMBL" id="KAB2390314.1"/>
    </source>
</evidence>
<dbReference type="PROSITE" id="PS50932">
    <property type="entry name" value="HTH_LACI_2"/>
    <property type="match status" value="1"/>
</dbReference>
<accession>A0A6L3W7N2</accession>
<evidence type="ECO:0000259" key="4">
    <source>
        <dbReference type="PROSITE" id="PS50932"/>
    </source>
</evidence>
<name>A0A6L3W7N2_9ACTN</name>
<keyword evidence="2" id="KW-0238">DNA-binding</keyword>
<dbReference type="SMART" id="SM00354">
    <property type="entry name" value="HTH_LACI"/>
    <property type="match status" value="1"/>
</dbReference>
<dbReference type="OrthoDB" id="3288692at2"/>
<dbReference type="RefSeq" id="WP_151537738.1">
    <property type="nucleotide sequence ID" value="NZ_WBMR01000001.1"/>
</dbReference>
<dbReference type="Gene3D" id="1.10.260.40">
    <property type="entry name" value="lambda repressor-like DNA-binding domains"/>
    <property type="match status" value="1"/>
</dbReference>
<proteinExistence type="predicted"/>
<feature type="domain" description="HTH lacI-type" evidence="4">
    <location>
        <begin position="12"/>
        <end position="68"/>
    </location>
</feature>
<dbReference type="AlphaFoldDB" id="A0A6L3W7N2"/>
<dbReference type="SUPFAM" id="SSF53822">
    <property type="entry name" value="Periplasmic binding protein-like I"/>
    <property type="match status" value="1"/>
</dbReference>
<gene>
    <name evidence="5" type="ORF">F9B16_00285</name>
</gene>
<dbReference type="GO" id="GO:0000976">
    <property type="term" value="F:transcription cis-regulatory region binding"/>
    <property type="evidence" value="ECO:0007669"/>
    <property type="project" value="TreeGrafter"/>
</dbReference>
<comment type="caution">
    <text evidence="5">The sequence shown here is derived from an EMBL/GenBank/DDBJ whole genome shotgun (WGS) entry which is preliminary data.</text>
</comment>
<evidence type="ECO:0000256" key="3">
    <source>
        <dbReference type="ARBA" id="ARBA00023163"/>
    </source>
</evidence>
<protein>
    <submittedName>
        <fullName evidence="5">LacI family transcriptional regulator</fullName>
    </submittedName>
</protein>
<evidence type="ECO:0000256" key="1">
    <source>
        <dbReference type="ARBA" id="ARBA00023015"/>
    </source>
</evidence>
<reference evidence="5 6" key="1">
    <citation type="submission" date="2019-09" db="EMBL/GenBank/DDBJ databases">
        <title>Actinomadura physcomitrii sp. nov., a novel actinomycete isolated from moss [Physcomitrium sphaericum (Ludw) Fuernr].</title>
        <authorList>
            <person name="Liu C."/>
            <person name="Zhuang X."/>
        </authorList>
    </citation>
    <scope>NUCLEOTIDE SEQUENCE [LARGE SCALE GENOMIC DNA]</scope>
    <source>
        <strain evidence="5 6">CYP1-1B</strain>
    </source>
</reference>